<dbReference type="Proteomes" id="UP000298424">
    <property type="component" value="Unassembled WGS sequence"/>
</dbReference>
<protein>
    <recommendedName>
        <fullName evidence="3">TOMM leader peptide-binding protein</fullName>
    </recommendedName>
</protein>
<dbReference type="Gene3D" id="3.40.50.720">
    <property type="entry name" value="NAD(P)-binding Rossmann-like Domain"/>
    <property type="match status" value="1"/>
</dbReference>
<gene>
    <name evidence="1" type="ORF">E3T27_05410</name>
</gene>
<name>A0A4R8ZG96_9MICO</name>
<organism evidence="1 2">
    <name type="scientific">Cryobacterium lyxosi</name>
    <dbReference type="NCBI Taxonomy" id="1259228"/>
    <lineage>
        <taxon>Bacteria</taxon>
        <taxon>Bacillati</taxon>
        <taxon>Actinomycetota</taxon>
        <taxon>Actinomycetes</taxon>
        <taxon>Micrococcales</taxon>
        <taxon>Microbacteriaceae</taxon>
        <taxon>Cryobacterium</taxon>
    </lineage>
</organism>
<dbReference type="RefSeq" id="WP_134571845.1">
    <property type="nucleotide sequence ID" value="NZ_SOGT01000006.1"/>
</dbReference>
<comment type="caution">
    <text evidence="1">The sequence shown here is derived from an EMBL/GenBank/DDBJ whole genome shotgun (WGS) entry which is preliminary data.</text>
</comment>
<proteinExistence type="predicted"/>
<accession>A0A4R8ZG96</accession>
<evidence type="ECO:0008006" key="3">
    <source>
        <dbReference type="Google" id="ProtNLM"/>
    </source>
</evidence>
<dbReference type="AlphaFoldDB" id="A0A4R8ZG96"/>
<reference evidence="1 2" key="1">
    <citation type="submission" date="2019-03" db="EMBL/GenBank/DDBJ databases">
        <title>Genomics of glacier-inhabiting Cryobacterium strains.</title>
        <authorList>
            <person name="Liu Q."/>
            <person name="Xin Y.-H."/>
        </authorList>
    </citation>
    <scope>NUCLEOTIDE SEQUENCE [LARGE SCALE GENOMIC DNA]</scope>
    <source>
        <strain evidence="1 2">TMT1-1</strain>
    </source>
</reference>
<dbReference type="EMBL" id="SOGT01000006">
    <property type="protein sequence ID" value="TFD27225.1"/>
    <property type="molecule type" value="Genomic_DNA"/>
</dbReference>
<evidence type="ECO:0000313" key="2">
    <source>
        <dbReference type="Proteomes" id="UP000298424"/>
    </source>
</evidence>
<sequence>MALRLNPRYPLVWRTPDCVQLGIDHAVVRIDGLTAAHEAVLSALAAGVHRSGAMLLGTLAGASAAEVTHLLELLEPALLYISDDAEPPVAPLPRTVLVDGIGTTAFRVRTLLANLGIEEPLPGTEPELAVLVGQYVFSPARHGRWLRRDIPHLPVVFSDSAARVGPLVEPGLGPCLTCLELAHVDDDPAWPAMACQLAPRQAPSETPRLSFEVAARVAGLVQDRLETGRSAVFARSLRIDAVSGTVTRSVHRLHERCGCQALAENEIVPEAHEPALPRTTSSA</sequence>
<dbReference type="OrthoDB" id="4426339at2"/>
<keyword evidence="2" id="KW-1185">Reference proteome</keyword>
<evidence type="ECO:0000313" key="1">
    <source>
        <dbReference type="EMBL" id="TFD27225.1"/>
    </source>
</evidence>